<dbReference type="AlphaFoldDB" id="A0AA35Z9Q8"/>
<evidence type="ECO:0000313" key="1">
    <source>
        <dbReference type="EMBL" id="CAI9288548.1"/>
    </source>
</evidence>
<gene>
    <name evidence="1" type="ORF">LSALG_LOCUS27844</name>
</gene>
<proteinExistence type="predicted"/>
<protein>
    <submittedName>
        <fullName evidence="1">Uncharacterized protein</fullName>
    </submittedName>
</protein>
<dbReference type="EMBL" id="OX465081">
    <property type="protein sequence ID" value="CAI9288548.1"/>
    <property type="molecule type" value="Genomic_DNA"/>
</dbReference>
<dbReference type="Proteomes" id="UP001177003">
    <property type="component" value="Chromosome 5"/>
</dbReference>
<keyword evidence="2" id="KW-1185">Reference proteome</keyword>
<reference evidence="1" key="1">
    <citation type="submission" date="2023-04" db="EMBL/GenBank/DDBJ databases">
        <authorList>
            <person name="Vijverberg K."/>
            <person name="Xiong W."/>
            <person name="Schranz E."/>
        </authorList>
    </citation>
    <scope>NUCLEOTIDE SEQUENCE</scope>
</reference>
<accession>A0AA35Z9Q8</accession>
<evidence type="ECO:0000313" key="2">
    <source>
        <dbReference type="Proteomes" id="UP001177003"/>
    </source>
</evidence>
<organism evidence="1 2">
    <name type="scientific">Lactuca saligna</name>
    <name type="common">Willowleaf lettuce</name>
    <dbReference type="NCBI Taxonomy" id="75948"/>
    <lineage>
        <taxon>Eukaryota</taxon>
        <taxon>Viridiplantae</taxon>
        <taxon>Streptophyta</taxon>
        <taxon>Embryophyta</taxon>
        <taxon>Tracheophyta</taxon>
        <taxon>Spermatophyta</taxon>
        <taxon>Magnoliopsida</taxon>
        <taxon>eudicotyledons</taxon>
        <taxon>Gunneridae</taxon>
        <taxon>Pentapetalae</taxon>
        <taxon>asterids</taxon>
        <taxon>campanulids</taxon>
        <taxon>Asterales</taxon>
        <taxon>Asteraceae</taxon>
        <taxon>Cichorioideae</taxon>
        <taxon>Cichorieae</taxon>
        <taxon>Lactucinae</taxon>
        <taxon>Lactuca</taxon>
    </lineage>
</organism>
<name>A0AA35Z9Q8_LACSI</name>
<sequence length="107" mass="11917">MHRFKLSSGFAPGNTDVTLIYRSTTSKPHTTFDQRSPPTALITPLGLVTSSTDQYLLDSTLTAQSLQLKGFIYVDFIPLMENTVKEYIIVPLLRGFFSSELSTRARG</sequence>